<comment type="caution">
    <text evidence="1">The sequence shown here is derived from an EMBL/GenBank/DDBJ whole genome shotgun (WGS) entry which is preliminary data.</text>
</comment>
<reference evidence="1 2" key="1">
    <citation type="submission" date="2018-08" db="EMBL/GenBank/DDBJ databases">
        <title>Genome and evolution of the arbuscular mycorrhizal fungus Diversispora epigaea (formerly Glomus versiforme) and its bacterial endosymbionts.</title>
        <authorList>
            <person name="Sun X."/>
            <person name="Fei Z."/>
            <person name="Harrison M."/>
        </authorList>
    </citation>
    <scope>NUCLEOTIDE SEQUENCE [LARGE SCALE GENOMIC DNA]</scope>
    <source>
        <strain evidence="1 2">IT104</strain>
    </source>
</reference>
<protein>
    <recommendedName>
        <fullName evidence="3">Serine-threonine/tyrosine-protein kinase catalytic domain-containing protein</fullName>
    </recommendedName>
</protein>
<name>A0A397IWL5_9GLOM</name>
<organism evidence="1 2">
    <name type="scientific">Diversispora epigaea</name>
    <dbReference type="NCBI Taxonomy" id="1348612"/>
    <lineage>
        <taxon>Eukaryota</taxon>
        <taxon>Fungi</taxon>
        <taxon>Fungi incertae sedis</taxon>
        <taxon>Mucoromycota</taxon>
        <taxon>Glomeromycotina</taxon>
        <taxon>Glomeromycetes</taxon>
        <taxon>Diversisporales</taxon>
        <taxon>Diversisporaceae</taxon>
        <taxon>Diversispora</taxon>
    </lineage>
</organism>
<evidence type="ECO:0008006" key="3">
    <source>
        <dbReference type="Google" id="ProtNLM"/>
    </source>
</evidence>
<dbReference type="Proteomes" id="UP000266861">
    <property type="component" value="Unassembled WGS sequence"/>
</dbReference>
<proteinExistence type="predicted"/>
<evidence type="ECO:0000313" key="2">
    <source>
        <dbReference type="Proteomes" id="UP000266861"/>
    </source>
</evidence>
<dbReference type="AlphaFoldDB" id="A0A397IWL5"/>
<keyword evidence="2" id="KW-1185">Reference proteome</keyword>
<gene>
    <name evidence="1" type="ORF">Glove_151g148</name>
</gene>
<dbReference type="EMBL" id="PQFF01000142">
    <property type="protein sequence ID" value="RHZ79092.1"/>
    <property type="molecule type" value="Genomic_DNA"/>
</dbReference>
<sequence length="251" mass="30227">MKTKKCHLLIDAIKNIISIPGKDAQMNATNKYKVIEWIPYKDLKILTKWQRMNLEKICKAKWFEGPIYNWGVKNKRWKTRSQLNGEFKKFDNIAGLNEDFFNETAFCKITQDPETNEYIMVWVLKNNFNNFNWKLKLDNLRPFIITYEIVNGFARYYDFPHDIDLARENVTKNSIYIQKLITRIIMKCWDSRVTHRLTFNELKKNWGNIVRFIRKIITKTLMKLQFKLKILKKLSKKPRIDKFTKSNSNEL</sequence>
<accession>A0A397IWL5</accession>
<evidence type="ECO:0000313" key="1">
    <source>
        <dbReference type="EMBL" id="RHZ79092.1"/>
    </source>
</evidence>